<evidence type="ECO:0000313" key="2">
    <source>
        <dbReference type="Proteomes" id="UP001055072"/>
    </source>
</evidence>
<dbReference type="EMBL" id="MU274900">
    <property type="protein sequence ID" value="KAI0095283.1"/>
    <property type="molecule type" value="Genomic_DNA"/>
</dbReference>
<organism evidence="1 2">
    <name type="scientific">Irpex rosettiformis</name>
    <dbReference type="NCBI Taxonomy" id="378272"/>
    <lineage>
        <taxon>Eukaryota</taxon>
        <taxon>Fungi</taxon>
        <taxon>Dikarya</taxon>
        <taxon>Basidiomycota</taxon>
        <taxon>Agaricomycotina</taxon>
        <taxon>Agaricomycetes</taxon>
        <taxon>Polyporales</taxon>
        <taxon>Irpicaceae</taxon>
        <taxon>Irpex</taxon>
    </lineage>
</organism>
<reference evidence="1" key="1">
    <citation type="journal article" date="2021" name="Environ. Microbiol.">
        <title>Gene family expansions and transcriptome signatures uncover fungal adaptations to wood decay.</title>
        <authorList>
            <person name="Hage H."/>
            <person name="Miyauchi S."/>
            <person name="Viragh M."/>
            <person name="Drula E."/>
            <person name="Min B."/>
            <person name="Chaduli D."/>
            <person name="Navarro D."/>
            <person name="Favel A."/>
            <person name="Norest M."/>
            <person name="Lesage-Meessen L."/>
            <person name="Balint B."/>
            <person name="Merenyi Z."/>
            <person name="de Eugenio L."/>
            <person name="Morin E."/>
            <person name="Martinez A.T."/>
            <person name="Baldrian P."/>
            <person name="Stursova M."/>
            <person name="Martinez M.J."/>
            <person name="Novotny C."/>
            <person name="Magnuson J.K."/>
            <person name="Spatafora J.W."/>
            <person name="Maurice S."/>
            <person name="Pangilinan J."/>
            <person name="Andreopoulos W."/>
            <person name="LaButti K."/>
            <person name="Hundley H."/>
            <person name="Na H."/>
            <person name="Kuo A."/>
            <person name="Barry K."/>
            <person name="Lipzen A."/>
            <person name="Henrissat B."/>
            <person name="Riley R."/>
            <person name="Ahrendt S."/>
            <person name="Nagy L.G."/>
            <person name="Grigoriev I.V."/>
            <person name="Martin F."/>
            <person name="Rosso M.N."/>
        </authorList>
    </citation>
    <scope>NUCLEOTIDE SEQUENCE</scope>
    <source>
        <strain evidence="1">CBS 384.51</strain>
    </source>
</reference>
<dbReference type="Proteomes" id="UP001055072">
    <property type="component" value="Unassembled WGS sequence"/>
</dbReference>
<evidence type="ECO:0000313" key="1">
    <source>
        <dbReference type="EMBL" id="KAI0095283.1"/>
    </source>
</evidence>
<name>A0ACB8ULL7_9APHY</name>
<protein>
    <submittedName>
        <fullName evidence="1">Uncharacterized protein</fullName>
    </submittedName>
</protein>
<gene>
    <name evidence="1" type="ORF">BDY19DRAFT_917111</name>
</gene>
<sequence length="286" mass="32847">MSAAQTDIAIEQAHERATGGVDTPRHRALPGSSLDVILSASDKPLIAVDLDDVLSQTNRAVIEWHNDVYGTKLDLSSIYYYYYWKNPGWGTPEETFRKVEEFYKTDYLDRAQPIPGALQGLQKLKEFGYRLVIVTARQRRELDRSAHWIEKHYPGVFEDMICTGQSQETLAEDNLFVTKLSKADICEKLGAKFLVDDSLENSLKCATHPKHTPVLLFGNNEWNKRLSKYGDIKEELSFEQRLAKEGGREFWKDEDIVLPEGIPLTRVENWEGVLSWVEQLRNQEKL</sequence>
<comment type="caution">
    <text evidence="1">The sequence shown here is derived from an EMBL/GenBank/DDBJ whole genome shotgun (WGS) entry which is preliminary data.</text>
</comment>
<accession>A0ACB8ULL7</accession>
<proteinExistence type="predicted"/>
<keyword evidence="2" id="KW-1185">Reference proteome</keyword>